<evidence type="ECO:0000313" key="1">
    <source>
        <dbReference type="EMBL" id="MEW1973918.1"/>
    </source>
</evidence>
<sequence>MALTGATLLIEDTSWQLLPSDDPRAWTFGTRTTLRALDEPVELGSPGTQGASAAVTAARLAVPLRLTRRTVRA</sequence>
<dbReference type="EMBL" id="JBFBMH010000002">
    <property type="protein sequence ID" value="MEW1973918.1"/>
    <property type="molecule type" value="Genomic_DNA"/>
</dbReference>
<accession>A0ABV3LDK3</accession>
<evidence type="ECO:0000313" key="2">
    <source>
        <dbReference type="Proteomes" id="UP001553715"/>
    </source>
</evidence>
<proteinExistence type="predicted"/>
<dbReference type="Proteomes" id="UP001553715">
    <property type="component" value="Unassembled WGS sequence"/>
</dbReference>
<dbReference type="RefSeq" id="WP_366232323.1">
    <property type="nucleotide sequence ID" value="NZ_JAJVKR010000011.1"/>
</dbReference>
<reference evidence="1 2" key="1">
    <citation type="submission" date="2024-06" db="EMBL/GenBank/DDBJ databases">
        <title>The Natural Products Discovery Center: Release of the First 8490 Sequenced Strains for Exploring Actinobacteria Biosynthetic Diversity.</title>
        <authorList>
            <person name="Kalkreuter E."/>
            <person name="Kautsar S.A."/>
            <person name="Yang D."/>
            <person name="Bader C.D."/>
            <person name="Teijaro C.N."/>
            <person name="Fluegel L."/>
            <person name="Davis C.M."/>
            <person name="Simpson J.R."/>
            <person name="Lauterbach L."/>
            <person name="Steele A.D."/>
            <person name="Gui C."/>
            <person name="Meng S."/>
            <person name="Li G."/>
            <person name="Viehrig K."/>
            <person name="Ye F."/>
            <person name="Su P."/>
            <person name="Kiefer A.F."/>
            <person name="Nichols A."/>
            <person name="Cepeda A.J."/>
            <person name="Yan W."/>
            <person name="Fan B."/>
            <person name="Jiang Y."/>
            <person name="Adhikari A."/>
            <person name="Zheng C.-J."/>
            <person name="Schuster L."/>
            <person name="Cowan T.M."/>
            <person name="Smanski M.J."/>
            <person name="Chevrette M.G."/>
            <person name="De Carvalho L.P.S."/>
            <person name="Shen B."/>
        </authorList>
    </citation>
    <scope>NUCLEOTIDE SEQUENCE [LARGE SCALE GENOMIC DNA]</scope>
    <source>
        <strain evidence="1 2">NPDC077434</strain>
    </source>
</reference>
<organism evidence="1 2">
    <name type="scientific">Microbacterium profundi</name>
    <dbReference type="NCBI Taxonomy" id="450380"/>
    <lineage>
        <taxon>Bacteria</taxon>
        <taxon>Bacillati</taxon>
        <taxon>Actinomycetota</taxon>
        <taxon>Actinomycetes</taxon>
        <taxon>Micrococcales</taxon>
        <taxon>Microbacteriaceae</taxon>
        <taxon>Microbacterium</taxon>
    </lineage>
</organism>
<keyword evidence="2" id="KW-1185">Reference proteome</keyword>
<gene>
    <name evidence="1" type="ORF">AB0301_02360</name>
</gene>
<comment type="caution">
    <text evidence="1">The sequence shown here is derived from an EMBL/GenBank/DDBJ whole genome shotgun (WGS) entry which is preliminary data.</text>
</comment>
<protein>
    <submittedName>
        <fullName evidence="1">Uncharacterized protein</fullName>
    </submittedName>
</protein>
<name>A0ABV3LDK3_9MICO</name>